<dbReference type="InterPro" id="IPR000073">
    <property type="entry name" value="AB_hydrolase_1"/>
</dbReference>
<evidence type="ECO:0000256" key="1">
    <source>
        <dbReference type="ARBA" id="ARBA00038128"/>
    </source>
</evidence>
<gene>
    <name evidence="3" type="ORF">JAN5088_02935</name>
</gene>
<reference evidence="3 4" key="1">
    <citation type="submission" date="2015-07" db="EMBL/GenBank/DDBJ databases">
        <authorList>
            <person name="Noorani M."/>
        </authorList>
    </citation>
    <scope>NUCLEOTIDE SEQUENCE [LARGE SCALE GENOMIC DNA]</scope>
    <source>
        <strain evidence="3 4">CECT 5088</strain>
    </source>
</reference>
<comment type="similarity">
    <text evidence="1">Belongs to the AB hydrolase superfamily. Bacterial non-heme haloperoxidase / perhydrolase family.</text>
</comment>
<proteinExistence type="inferred from homology"/>
<evidence type="ECO:0000313" key="3">
    <source>
        <dbReference type="EMBL" id="CTQ34142.1"/>
    </source>
</evidence>
<dbReference type="STRING" id="282197.SAMN04488517_103202"/>
<keyword evidence="4" id="KW-1185">Reference proteome</keyword>
<dbReference type="PRINTS" id="PR00111">
    <property type="entry name" value="ABHYDROLASE"/>
</dbReference>
<dbReference type="InterPro" id="IPR050471">
    <property type="entry name" value="AB_hydrolase"/>
</dbReference>
<evidence type="ECO:0000313" key="4">
    <source>
        <dbReference type="Proteomes" id="UP000048908"/>
    </source>
</evidence>
<dbReference type="InterPro" id="IPR029058">
    <property type="entry name" value="AB_hydrolase_fold"/>
</dbReference>
<dbReference type="PANTHER" id="PTHR43433">
    <property type="entry name" value="HYDROLASE, ALPHA/BETA FOLD FAMILY PROTEIN"/>
    <property type="match status" value="1"/>
</dbReference>
<dbReference type="RefSeq" id="WP_055683526.1">
    <property type="nucleotide sequence ID" value="NZ_CXPG01000021.1"/>
</dbReference>
<dbReference type="Proteomes" id="UP000048908">
    <property type="component" value="Unassembled WGS sequence"/>
</dbReference>
<dbReference type="Gene3D" id="3.40.50.1820">
    <property type="entry name" value="alpha/beta hydrolase"/>
    <property type="match status" value="1"/>
</dbReference>
<organism evidence="3 4">
    <name type="scientific">Jannaschia rubra</name>
    <dbReference type="NCBI Taxonomy" id="282197"/>
    <lineage>
        <taxon>Bacteria</taxon>
        <taxon>Pseudomonadati</taxon>
        <taxon>Pseudomonadota</taxon>
        <taxon>Alphaproteobacteria</taxon>
        <taxon>Rhodobacterales</taxon>
        <taxon>Roseobacteraceae</taxon>
        <taxon>Jannaschia</taxon>
    </lineage>
</organism>
<dbReference type="EC" id="3.1.1.2" evidence="3"/>
<dbReference type="Pfam" id="PF00561">
    <property type="entry name" value="Abhydrolase_1"/>
    <property type="match status" value="1"/>
</dbReference>
<keyword evidence="3" id="KW-0378">Hydrolase</keyword>
<sequence length="273" mass="29658">MPMIEAADGTRLHVKDWGEGRPVVLIHGWPLNADSWEYQALPLARAGFRVVAYDRRGFGRSEQPFTGYDYDTMADDLAAVIDGLSLRDAAIFGFSMGGGEVARYMSRHDGKGVRQAGLISSVVPYMKKSHDNPDGVDPSVFEQMKEGLQKDRPGFLQDFFKGFYGMGTDAGGVSDGILKWSWMMAMMASPKATIDCVDAFGTTEFRPDLAAFDVPTLVVHGTGDQTVPIDPSGRAAAQGIAGAELREYDGAPHGLTATHAEQLTDDMLRFLRG</sequence>
<dbReference type="InterPro" id="IPR000639">
    <property type="entry name" value="Epox_hydrolase-like"/>
</dbReference>
<dbReference type="PANTHER" id="PTHR43433:SF4">
    <property type="entry name" value="NON-HEME CHLOROPEROXIDASE-RELATED"/>
    <property type="match status" value="1"/>
</dbReference>
<feature type="domain" description="AB hydrolase-1" evidence="2">
    <location>
        <begin position="22"/>
        <end position="254"/>
    </location>
</feature>
<accession>A0A0M6XTU8</accession>
<dbReference type="SUPFAM" id="SSF53474">
    <property type="entry name" value="alpha/beta-Hydrolases"/>
    <property type="match status" value="1"/>
</dbReference>
<dbReference type="PRINTS" id="PR00412">
    <property type="entry name" value="EPOXHYDRLASE"/>
</dbReference>
<dbReference type="GO" id="GO:0004064">
    <property type="term" value="F:arylesterase activity"/>
    <property type="evidence" value="ECO:0007669"/>
    <property type="project" value="UniProtKB-EC"/>
</dbReference>
<dbReference type="AlphaFoldDB" id="A0A0M6XTU8"/>
<name>A0A0M6XTU8_9RHOB</name>
<dbReference type="FunFam" id="3.40.50.1820:FF:000205">
    <property type="entry name" value="Non-haem bromoperoxidase BPO-A2"/>
    <property type="match status" value="1"/>
</dbReference>
<evidence type="ECO:0000259" key="2">
    <source>
        <dbReference type="Pfam" id="PF00561"/>
    </source>
</evidence>
<protein>
    <submittedName>
        <fullName evidence="3">Arylesterase</fullName>
        <ecNumber evidence="3">3.1.1.2</ecNumber>
    </submittedName>
</protein>
<dbReference type="EMBL" id="CXPG01000021">
    <property type="protein sequence ID" value="CTQ34142.1"/>
    <property type="molecule type" value="Genomic_DNA"/>
</dbReference>
<dbReference type="OrthoDB" id="9804723at2"/>